<protein>
    <submittedName>
        <fullName evidence="2">Uncharacterized protein</fullName>
    </submittedName>
</protein>
<keyword evidence="3" id="KW-1185">Reference proteome</keyword>
<dbReference type="HOGENOM" id="CLU_285299_0_0_1"/>
<dbReference type="RefSeq" id="XP_014169164.1">
    <property type="nucleotide sequence ID" value="XM_014313689.1"/>
</dbReference>
<feature type="region of interest" description="Disordered" evidence="1">
    <location>
        <begin position="1033"/>
        <end position="1056"/>
    </location>
</feature>
<evidence type="ECO:0000256" key="1">
    <source>
        <dbReference type="SAM" id="MobiDB-lite"/>
    </source>
</evidence>
<feature type="region of interest" description="Disordered" evidence="1">
    <location>
        <begin position="1"/>
        <end position="71"/>
    </location>
</feature>
<feature type="region of interest" description="Disordered" evidence="1">
    <location>
        <begin position="162"/>
        <end position="228"/>
    </location>
</feature>
<feature type="region of interest" description="Disordered" evidence="1">
    <location>
        <begin position="311"/>
        <end position="335"/>
    </location>
</feature>
<evidence type="ECO:0000313" key="2">
    <source>
        <dbReference type="EMBL" id="EFW99681.1"/>
    </source>
</evidence>
<dbReference type="Proteomes" id="UP000007796">
    <property type="component" value="Unassembled WGS sequence"/>
</dbReference>
<gene>
    <name evidence="2" type="ORF">CMQ_1832</name>
</gene>
<accession>F0XRL4</accession>
<feature type="compositionally biased region" description="Basic and acidic residues" evidence="1">
    <location>
        <begin position="27"/>
        <end position="37"/>
    </location>
</feature>
<reference evidence="2 3" key="1">
    <citation type="journal article" date="2011" name="Proc. Natl. Acad. Sci. U.S.A.">
        <title>Genome and transcriptome analyses of the mountain pine beetle-fungal symbiont Grosmannia clavigera, a lodgepole pine pathogen.</title>
        <authorList>
            <person name="DiGuistini S."/>
            <person name="Wang Y."/>
            <person name="Liao N.Y."/>
            <person name="Taylor G."/>
            <person name="Tanguay P."/>
            <person name="Feau N."/>
            <person name="Henrissat B."/>
            <person name="Chan S.K."/>
            <person name="Hesse-Orce U."/>
            <person name="Alamouti S.M."/>
            <person name="Tsui C.K.M."/>
            <person name="Docking R.T."/>
            <person name="Levasseur A."/>
            <person name="Haridas S."/>
            <person name="Robertson G."/>
            <person name="Birol I."/>
            <person name="Holt R.A."/>
            <person name="Marra M.A."/>
            <person name="Hamelin R.C."/>
            <person name="Hirst M."/>
            <person name="Jones S.J.M."/>
            <person name="Bohlmann J."/>
            <person name="Breuil C."/>
        </authorList>
    </citation>
    <scope>NUCLEOTIDE SEQUENCE [LARGE SCALE GENOMIC DNA]</scope>
    <source>
        <strain evidence="3">kw1407 / UAMH 11150</strain>
    </source>
</reference>
<proteinExistence type="predicted"/>
<feature type="compositionally biased region" description="Polar residues" evidence="1">
    <location>
        <begin position="1"/>
        <end position="12"/>
    </location>
</feature>
<sequence>MSSQPVSQTALKRNNRGRQAGEWQKYQTEEERKEAAAARKRKSRATKAQEQGKVAKAPQDAESTDKDDVLPSIEEDYNTLPAVANEAANLITPSRARAISVISQRLQVRIPSRSASVATSKSPSLPTVNVSSPIVGLPPVQENDGEVLHLTRSFLELHVRREQSATPETATNATKKHTGRGGARKARTIYNTSEERKAAGRKNSQRYYMRKKDAQATHAASQQPATLHQTPASAITNTAEALPSGLHTNSKDAWEDDTGAEQGVWEDDTGAEQGVWEDDAIDDIAGTLPGTAGTDGGTAWEDGLANISLAEDSATEDVPGSADAETTTEDEERTPQQIVADAIISWFRGTLACPQTDHDAADKEHTEGHKGNAADSRCYSLADIANVLSGGVGRSNHAPDVLSCTQPPFSLCEEDLEGSMQRMFKGKSSHRSKPPPSLCMAAHYSGRDDCMEGETTRTSFDIDSITGFADDLSFCRVSLKAFVIGYPDFNITKNVHLTVSVPSRGNGATAPLSRQAPLYHVPHMAFADLEGWDNMRVYVYFPRLYKKGTQAGRRPLARTMLSREQLEQWFNQVFFPSVQAAYKYDANMLEHWPLSYKLARMAAYAKVEERKIPSVLHGCKDTEENDYTPRQIITRFLQSWMLPALARELRRRVACNAALDGFADFGFYFAAKNIKCMFMRSTAAASGVQDLSAKRDTTFSKVADTFKRYNVLLKSLSPSGKSVRQNRARQKMDAAERQRLVERGRTAGDYAAGAAPSRPPTTCTYLWAGTRDAGALTLEAAPNGADRRLGLVYTQCYNASKAPFDAQKIYALQGENIETLAFDSLYLTGMGALSGASRVLNKQSAKTATTAYERGKKRACEAVENLRTRSYGVRQEHRISLSLFRTMRQRVVLAPPTEEGGKVAYSWLVVPGHDIYAFLHKQINRHCLAFKRVRQRAGETYSFDETAVMLIMLRLLRYSYSTNAVFGAQLLFGNVWVRAAKKKSRAIAVDEALLDDSEAEPLKDYAQNSKDDSNFNPSETSAVMHSRLDALPAEDANSDSNTDSIGHDGLDVEEEVDEEIKQSARLGLMVSIKRYGFAWWQPGKLD</sequence>
<name>F0XRL4_GROCL</name>
<organism evidence="3">
    <name type="scientific">Grosmannia clavigera (strain kw1407 / UAMH 11150)</name>
    <name type="common">Blue stain fungus</name>
    <name type="synonym">Graphiocladiella clavigera</name>
    <dbReference type="NCBI Taxonomy" id="655863"/>
    <lineage>
        <taxon>Eukaryota</taxon>
        <taxon>Fungi</taxon>
        <taxon>Dikarya</taxon>
        <taxon>Ascomycota</taxon>
        <taxon>Pezizomycotina</taxon>
        <taxon>Sordariomycetes</taxon>
        <taxon>Sordariomycetidae</taxon>
        <taxon>Ophiostomatales</taxon>
        <taxon>Ophiostomataceae</taxon>
        <taxon>Leptographium</taxon>
    </lineage>
</organism>
<dbReference type="OrthoDB" id="5002781at2759"/>
<dbReference type="GeneID" id="25974754"/>
<dbReference type="STRING" id="655863.F0XRL4"/>
<dbReference type="AlphaFoldDB" id="F0XRL4"/>
<dbReference type="EMBL" id="GL629809">
    <property type="protein sequence ID" value="EFW99681.1"/>
    <property type="molecule type" value="Genomic_DNA"/>
</dbReference>
<evidence type="ECO:0000313" key="3">
    <source>
        <dbReference type="Proteomes" id="UP000007796"/>
    </source>
</evidence>
<feature type="compositionally biased region" description="Basic residues" evidence="1">
    <location>
        <begin position="174"/>
        <end position="187"/>
    </location>
</feature>
<feature type="compositionally biased region" description="Polar residues" evidence="1">
    <location>
        <begin position="218"/>
        <end position="228"/>
    </location>
</feature>
<dbReference type="eggNOG" id="ENOG502SKY7">
    <property type="taxonomic scope" value="Eukaryota"/>
</dbReference>
<feature type="compositionally biased region" description="Polar residues" evidence="1">
    <location>
        <begin position="164"/>
        <end position="173"/>
    </location>
</feature>
<dbReference type="InParanoid" id="F0XRL4"/>